<evidence type="ECO:0000313" key="7">
    <source>
        <dbReference type="RefSeq" id="XP_042559204.1"/>
    </source>
</evidence>
<gene>
    <name evidence="7" type="primary">LOC116222761</name>
</gene>
<keyword evidence="3" id="KW-0342">GTP-binding</keyword>
<evidence type="ECO:0000259" key="5">
    <source>
        <dbReference type="PROSITE" id="PS51720"/>
    </source>
</evidence>
<evidence type="ECO:0000256" key="1">
    <source>
        <dbReference type="ARBA" id="ARBA00008535"/>
    </source>
</evidence>
<keyword evidence="2" id="KW-0547">Nucleotide-binding</keyword>
<dbReference type="AlphaFoldDB" id="A0A8M1KB78"/>
<dbReference type="FunFam" id="3.40.50.300:FF:000366">
    <property type="entry name" value="GTPase, IMAP family member 2"/>
    <property type="match status" value="1"/>
</dbReference>
<dbReference type="GO" id="GO:0005525">
    <property type="term" value="F:GTP binding"/>
    <property type="evidence" value="ECO:0007669"/>
    <property type="project" value="UniProtKB-KW"/>
</dbReference>
<dbReference type="PANTHER" id="PTHR10903">
    <property type="entry name" value="GTPASE, IMAP FAMILY MEMBER-RELATED"/>
    <property type="match status" value="1"/>
</dbReference>
<dbReference type="Pfam" id="PF04548">
    <property type="entry name" value="AIG1"/>
    <property type="match status" value="1"/>
</dbReference>
<comment type="similarity">
    <text evidence="1">Belongs to the TRAFAC class TrmE-Era-EngA-EngB-Septin-like GTPase superfamily. AIG1/Toc34/Toc159-like paraseptin GTPase family. IAN subfamily.</text>
</comment>
<feature type="domain" description="Fibronectin type-III" evidence="4">
    <location>
        <begin position="9"/>
        <end position="104"/>
    </location>
</feature>
<dbReference type="PANTHER" id="PTHR10903:SF62">
    <property type="entry name" value="GTPASE IMAP FAMILY MEMBER 4-LIKE-RELATED"/>
    <property type="match status" value="1"/>
</dbReference>
<dbReference type="PROSITE" id="PS50853">
    <property type="entry name" value="FN3"/>
    <property type="match status" value="1"/>
</dbReference>
<accession>A0A8M1KB78</accession>
<evidence type="ECO:0000313" key="6">
    <source>
        <dbReference type="Proteomes" id="UP000515152"/>
    </source>
</evidence>
<dbReference type="OrthoDB" id="425923at2759"/>
<sequence length="360" mass="40335">MLCITGISVPEGLSVDALNEVYDGVRWSADLSWSPGHGTDQIPHSFEISYHSEGNKPKTISTESCSTTLPGLNSDTWYTVSMCTVLRGRRKSKSVSTTFHTSERRIVLLGKSGDGKSSAGNTILGGKDFEVSASQYSKTKENGTQSRIINGRKYTVIDTPGLFDNTGPEEGLTAGIVKCIFDSSPGPHAFLIVMRVGRFTDLEEQVVTKIKELFSDDTFKHAVVLFTHGTDLGGQTIEQFVEESKSNQGTKQRKATLKELADKCNGRYHVIDNVHWNQEEGDGKNRIQLAKLFDTIEKMQENEGCYTNDFSLLVEQAIQREMEKIREWRREHGETIHERDIRAKAKSIVKHRVLEKFDAR</sequence>
<proteinExistence type="inferred from homology"/>
<organism evidence="6 7">
    <name type="scientific">Clupea harengus</name>
    <name type="common">Atlantic herring</name>
    <dbReference type="NCBI Taxonomy" id="7950"/>
    <lineage>
        <taxon>Eukaryota</taxon>
        <taxon>Metazoa</taxon>
        <taxon>Chordata</taxon>
        <taxon>Craniata</taxon>
        <taxon>Vertebrata</taxon>
        <taxon>Euteleostomi</taxon>
        <taxon>Actinopterygii</taxon>
        <taxon>Neopterygii</taxon>
        <taxon>Teleostei</taxon>
        <taxon>Clupei</taxon>
        <taxon>Clupeiformes</taxon>
        <taxon>Clupeoidei</taxon>
        <taxon>Clupeidae</taxon>
        <taxon>Clupea</taxon>
    </lineage>
</organism>
<dbReference type="InterPro" id="IPR003961">
    <property type="entry name" value="FN3_dom"/>
</dbReference>
<dbReference type="KEGG" id="char:116222761"/>
<protein>
    <submittedName>
        <fullName evidence="7">GTPase IMAP family member 5-like</fullName>
    </submittedName>
</protein>
<dbReference type="Pfam" id="PF00041">
    <property type="entry name" value="fn3"/>
    <property type="match status" value="1"/>
</dbReference>
<dbReference type="CDD" id="cd00063">
    <property type="entry name" value="FN3"/>
    <property type="match status" value="1"/>
</dbReference>
<dbReference type="PROSITE" id="PS51720">
    <property type="entry name" value="G_AIG1"/>
    <property type="match status" value="1"/>
</dbReference>
<dbReference type="GeneID" id="116222761"/>
<feature type="domain" description="AIG1-type G" evidence="5">
    <location>
        <begin position="101"/>
        <end position="315"/>
    </location>
</feature>
<name>A0A8M1KB78_CLUHA</name>
<evidence type="ECO:0000259" key="4">
    <source>
        <dbReference type="PROSITE" id="PS50853"/>
    </source>
</evidence>
<keyword evidence="6" id="KW-1185">Reference proteome</keyword>
<dbReference type="RefSeq" id="XP_042559204.1">
    <property type="nucleotide sequence ID" value="XM_042703270.1"/>
</dbReference>
<evidence type="ECO:0000256" key="3">
    <source>
        <dbReference type="ARBA" id="ARBA00023134"/>
    </source>
</evidence>
<dbReference type="InterPro" id="IPR006703">
    <property type="entry name" value="G_AIG1"/>
</dbReference>
<evidence type="ECO:0000256" key="2">
    <source>
        <dbReference type="ARBA" id="ARBA00022741"/>
    </source>
</evidence>
<dbReference type="Proteomes" id="UP000515152">
    <property type="component" value="Chromosome 2"/>
</dbReference>
<dbReference type="InterPro" id="IPR045058">
    <property type="entry name" value="GIMA/IAN/Toc"/>
</dbReference>
<reference evidence="7" key="1">
    <citation type="submission" date="2025-08" db="UniProtKB">
        <authorList>
            <consortium name="RefSeq"/>
        </authorList>
    </citation>
    <scope>IDENTIFICATION</scope>
</reference>